<dbReference type="Proteomes" id="UP000683551">
    <property type="component" value="Chromosome"/>
</dbReference>
<dbReference type="RefSeq" id="WP_273145232.1">
    <property type="nucleotide sequence ID" value="NZ_CP053675.1"/>
</dbReference>
<dbReference type="InterPro" id="IPR013557">
    <property type="entry name" value="AntA/B_antirep"/>
</dbReference>
<reference evidence="2" key="1">
    <citation type="submission" date="2021-02" db="EMBL/GenBank/DDBJ databases">
        <title>Comparative genomics of Ferrovum myxofaciens strains, predominant extremophile bacteria forming large biofilm stalactites in acid mine ecosystems.</title>
        <authorList>
            <person name="Burkartova K."/>
            <person name="Ridl J."/>
            <person name="Pajer P."/>
            <person name="Falteisek L."/>
        </authorList>
    </citation>
    <scope>NUCLEOTIDE SEQUENCE</scope>
    <source>
        <strain evidence="2">MI1III</strain>
    </source>
</reference>
<evidence type="ECO:0000313" key="2">
    <source>
        <dbReference type="EMBL" id="QWY77784.1"/>
    </source>
</evidence>
<dbReference type="Pfam" id="PF08346">
    <property type="entry name" value="AntA"/>
    <property type="match status" value="1"/>
</dbReference>
<sequence>MNNIIISEQIIGTDTIQIVNALELHKFLGIKKDFLTWIRGRINKFCFVQDVDFAVRFNNPTLQWLGKHESNIEYHLSLDMAKEISMFENSSKGREARLYFIKCEKDFRTTRLTRKPEIFNALGEINVKKLEHAAKLHRTIRLLAKNRGFGLPEQIKHADEFVFQASGFDIPKMLGLSSHNTGSVNTERKEDEDQAHIKTITAVTPEGVHLEASENETLNATLLAKYCGFVSEKSINNWLIDQGMQTPILDQHGNPSYKPSRKGIEYGVVKTVPRQNENGLSVQQLCWKAGFVDVVRSMIEDRAYAGKNQ</sequence>
<protein>
    <submittedName>
        <fullName evidence="2">AntA/AntB antirepressor family protein</fullName>
    </submittedName>
</protein>
<evidence type="ECO:0000259" key="1">
    <source>
        <dbReference type="Pfam" id="PF08346"/>
    </source>
</evidence>
<gene>
    <name evidence="2" type="ORF">JZL65_01470</name>
</gene>
<name>A0A9E6SXV2_9PROT</name>
<proteinExistence type="predicted"/>
<feature type="domain" description="AntA/AntB antirepressor" evidence="1">
    <location>
        <begin position="19"/>
        <end position="89"/>
    </location>
</feature>
<dbReference type="EMBL" id="CP071137">
    <property type="protein sequence ID" value="QWY77784.1"/>
    <property type="molecule type" value="Genomic_DNA"/>
</dbReference>
<accession>A0A9E6SXV2</accession>
<organism evidence="2 3">
    <name type="scientific">Ferrovum myxofaciens</name>
    <dbReference type="NCBI Taxonomy" id="416213"/>
    <lineage>
        <taxon>Bacteria</taxon>
        <taxon>Pseudomonadati</taxon>
        <taxon>Pseudomonadota</taxon>
        <taxon>Betaproteobacteria</taxon>
        <taxon>Ferrovales</taxon>
        <taxon>Ferrovaceae</taxon>
        <taxon>Ferrovum</taxon>
    </lineage>
</organism>
<dbReference type="AlphaFoldDB" id="A0A9E6SXV2"/>
<evidence type="ECO:0000313" key="3">
    <source>
        <dbReference type="Proteomes" id="UP000683551"/>
    </source>
</evidence>